<gene>
    <name evidence="2" type="ORF">FNB79_16670</name>
</gene>
<reference evidence="2 3" key="1">
    <citation type="submission" date="2019-07" db="EMBL/GenBank/DDBJ databases">
        <title>Genome sequencing for Formosa sp. PS13.</title>
        <authorList>
            <person name="Park S.-J."/>
        </authorList>
    </citation>
    <scope>NUCLEOTIDE SEQUENCE [LARGE SCALE GENOMIC DNA]</scope>
    <source>
        <strain evidence="2 3">PS13</strain>
    </source>
</reference>
<dbReference type="InterPro" id="IPR017961">
    <property type="entry name" value="DNA_pol_Y-fam_little_finger"/>
</dbReference>
<dbReference type="KEGG" id="fop:FNB79_16670"/>
<protein>
    <recommendedName>
        <fullName evidence="1">DNA polymerase Y-family little finger domain-containing protein</fullName>
    </recommendedName>
</protein>
<evidence type="ECO:0000313" key="3">
    <source>
        <dbReference type="Proteomes" id="UP000319209"/>
    </source>
</evidence>
<dbReference type="OrthoDB" id="9808813at2"/>
<evidence type="ECO:0000313" key="2">
    <source>
        <dbReference type="EMBL" id="QDO95534.1"/>
    </source>
</evidence>
<sequence>MYCSGYMLLMFALVDCNNFYDSCEFVVTFAVSCAETLRHQNSPTNAVMIFFHTNGFRKDLPQYYRNIIIKTETPTNSNFDLIKAAYKALDCIYIKDFHHKKVGVIVMNLMPENQKQFSLFSNDNPKHQP</sequence>
<evidence type="ECO:0000259" key="1">
    <source>
        <dbReference type="Pfam" id="PF11799"/>
    </source>
</evidence>
<keyword evidence="3" id="KW-1185">Reference proteome</keyword>
<dbReference type="Proteomes" id="UP000319209">
    <property type="component" value="Chromosome"/>
</dbReference>
<dbReference type="GO" id="GO:0006281">
    <property type="term" value="P:DNA repair"/>
    <property type="evidence" value="ECO:0007669"/>
    <property type="project" value="InterPro"/>
</dbReference>
<proteinExistence type="predicted"/>
<feature type="domain" description="DNA polymerase Y-family little finger" evidence="1">
    <location>
        <begin position="23"/>
        <end position="119"/>
    </location>
</feature>
<dbReference type="GO" id="GO:0003684">
    <property type="term" value="F:damaged DNA binding"/>
    <property type="evidence" value="ECO:0007669"/>
    <property type="project" value="InterPro"/>
</dbReference>
<dbReference type="AlphaFoldDB" id="A0A516GVI7"/>
<accession>A0A516GVI7</accession>
<dbReference type="Pfam" id="PF11799">
    <property type="entry name" value="IMS_C"/>
    <property type="match status" value="1"/>
</dbReference>
<name>A0A516GVI7_9FLAO</name>
<organism evidence="2 3">
    <name type="scientific">Formosa sediminum</name>
    <dbReference type="NCBI Taxonomy" id="2594004"/>
    <lineage>
        <taxon>Bacteria</taxon>
        <taxon>Pseudomonadati</taxon>
        <taxon>Bacteroidota</taxon>
        <taxon>Flavobacteriia</taxon>
        <taxon>Flavobacteriales</taxon>
        <taxon>Flavobacteriaceae</taxon>
        <taxon>Formosa</taxon>
    </lineage>
</organism>
<dbReference type="EMBL" id="CP041637">
    <property type="protein sequence ID" value="QDO95534.1"/>
    <property type="molecule type" value="Genomic_DNA"/>
</dbReference>